<dbReference type="SUPFAM" id="SSF56204">
    <property type="entry name" value="Hect, E3 ligase catalytic domain"/>
    <property type="match status" value="1"/>
</dbReference>
<organism evidence="4 7">
    <name type="scientific">Rhizophagus irregularis</name>
    <dbReference type="NCBI Taxonomy" id="588596"/>
    <lineage>
        <taxon>Eukaryota</taxon>
        <taxon>Fungi</taxon>
        <taxon>Fungi incertae sedis</taxon>
        <taxon>Mucoromycota</taxon>
        <taxon>Glomeromycotina</taxon>
        <taxon>Glomeromycetes</taxon>
        <taxon>Glomerales</taxon>
        <taxon>Glomeraceae</taxon>
        <taxon>Rhizophagus</taxon>
    </lineage>
</organism>
<reference evidence="4" key="3">
    <citation type="submission" date="2020-05" db="EMBL/GenBank/DDBJ databases">
        <authorList>
            <person name="Rincon C."/>
            <person name="Sanders R I."/>
            <person name="Robbins C."/>
            <person name="Chaturvedi A."/>
        </authorList>
    </citation>
    <scope>NUCLEOTIDE SEQUENCE</scope>
    <source>
        <strain evidence="4">CHB12</strain>
    </source>
</reference>
<evidence type="ECO:0000313" key="6">
    <source>
        <dbReference type="Proteomes" id="UP000232722"/>
    </source>
</evidence>
<protein>
    <recommendedName>
        <fullName evidence="3">HECT domain-containing protein</fullName>
    </recommendedName>
</protein>
<dbReference type="InterPro" id="IPR035983">
    <property type="entry name" value="Hect_E3_ubiquitin_ligase"/>
</dbReference>
<dbReference type="EMBL" id="LLXJ01000355">
    <property type="protein sequence ID" value="PKC10787.1"/>
    <property type="molecule type" value="Genomic_DNA"/>
</dbReference>
<dbReference type="Pfam" id="PF00632">
    <property type="entry name" value="HECT"/>
    <property type="match status" value="1"/>
</dbReference>
<dbReference type="Proteomes" id="UP000232722">
    <property type="component" value="Unassembled WGS sequence"/>
</dbReference>
<sequence length="777" mass="89719">MFNSSQSNRDYGKCCAIESSERCGCQRFIALNNGKTCEVCNHHYGYHEDKEENRLLSNRQRVSTLDELYTQSNNSNITQTFDNQETDTSLSTNSVLNQLLAGRALEEQSIANELSKTFAQSRLVNNNQLFDPSLQMNRNKRRKHVEIKPKIKEMCVTVIVLPDVGPQLKTPTITQPRYEKIRDAGLIKDITFKETDNIIQKIESNFPALADREWTFRSTSTNHTTVEYVLTDEVTLNFALIKRLLVNRTKLYLSPKYLPIQLPQEEDTQLEWVDIEVDDDSLRMQQTLRHTSRTGVDANVSHMIPLSYNSSSATTSTATTEISTSYINDSSAATASESATSTLTILDSTNPINTPLLRSTGRTSGSTIRSDESLVEITEIDSSDFYKNKNKNVDNFIQEILTQLQVDNCISGMNMIRIENTIDVVDNIMDWIKHATDVDLLKKPFISVTSERVADAGGVFLHVTQKFWDQIRDYKFGDCGNTKLFDISHETYLVIANPLTIYKKTLKLIGKLLFWCLIHDGAWPHWIDNFHFKFIFEMEINYIQVIENLQPNVYKIIEKIVDYEEELKPGMIEGLGEWAIQHELQEANLLSSTNNKMDIAQFIAKFEIEDSRISQLNDLKKGFDVFKIVEIIKMNIFDITWNDFEKKLYKVVISESDLLEQFDTKMNIKRIEGKVMRETCYLLFFDYLRSLKIPLDRQNVLRFICGRISIPLPDHQKIQIKWKNSGSKEQQLLRIPHAKTCMRTIWLSDNYEENEIEIFRQDLKIALEQSINNGFCD</sequence>
<gene>
    <name evidence="4" type="ORF">CHRIB12_LOCUS16929</name>
    <name evidence="5" type="ORF">RhiirA5_469792</name>
</gene>
<feature type="domain" description="HECT" evidence="3">
    <location>
        <begin position="436"/>
        <end position="747"/>
    </location>
</feature>
<accession>A0A2I1EYU8</accession>
<reference evidence="5 6" key="1">
    <citation type="submission" date="2016-04" db="EMBL/GenBank/DDBJ databases">
        <title>Genome analyses suggest a sexual origin of heterokaryosis in a supposedly ancient asexual fungus.</title>
        <authorList>
            <person name="Ropars J."/>
            <person name="Sedzielewska K."/>
            <person name="Noel J."/>
            <person name="Charron P."/>
            <person name="Farinelli L."/>
            <person name="Marton T."/>
            <person name="Kruger M."/>
            <person name="Pelin A."/>
            <person name="Brachmann A."/>
            <person name="Corradi N."/>
        </authorList>
    </citation>
    <scope>NUCLEOTIDE SEQUENCE [LARGE SCALE GENOMIC DNA]</scope>
    <source>
        <strain evidence="5 6">A5</strain>
    </source>
</reference>
<feature type="active site" description="Glycyl thioester intermediate" evidence="2">
    <location>
        <position position="741"/>
    </location>
</feature>
<keyword evidence="1 2" id="KW-0833">Ubl conjugation pathway</keyword>
<proteinExistence type="predicted"/>
<evidence type="ECO:0000313" key="4">
    <source>
        <dbReference type="EMBL" id="CAB5380118.1"/>
    </source>
</evidence>
<dbReference type="InterPro" id="IPR000569">
    <property type="entry name" value="HECT_dom"/>
</dbReference>
<evidence type="ECO:0000256" key="2">
    <source>
        <dbReference type="PROSITE-ProRule" id="PRU00104"/>
    </source>
</evidence>
<evidence type="ECO:0000256" key="1">
    <source>
        <dbReference type="ARBA" id="ARBA00022786"/>
    </source>
</evidence>
<dbReference type="Proteomes" id="UP000684084">
    <property type="component" value="Unassembled WGS sequence"/>
</dbReference>
<dbReference type="OrthoDB" id="2449951at2759"/>
<evidence type="ECO:0000313" key="7">
    <source>
        <dbReference type="Proteomes" id="UP000684084"/>
    </source>
</evidence>
<dbReference type="VEuPathDB" id="FungiDB:RhiirA1_454007"/>
<comment type="caution">
    <text evidence="4">The sequence shown here is derived from an EMBL/GenBank/DDBJ whole genome shotgun (WGS) entry which is preliminary data.</text>
</comment>
<evidence type="ECO:0000259" key="3">
    <source>
        <dbReference type="PROSITE" id="PS50237"/>
    </source>
</evidence>
<dbReference type="AlphaFoldDB" id="A0A2I1EYU8"/>
<dbReference type="PROSITE" id="PS50237">
    <property type="entry name" value="HECT"/>
    <property type="match status" value="1"/>
</dbReference>
<dbReference type="EMBL" id="CAGKOT010000042">
    <property type="protein sequence ID" value="CAB5380118.1"/>
    <property type="molecule type" value="Genomic_DNA"/>
</dbReference>
<dbReference type="Gene3D" id="3.30.2410.10">
    <property type="entry name" value="Hect, E3 ligase catalytic domain"/>
    <property type="match status" value="1"/>
</dbReference>
<dbReference type="VEuPathDB" id="FungiDB:RhiirFUN_008060"/>
<evidence type="ECO:0000313" key="5">
    <source>
        <dbReference type="EMBL" id="PKC10787.1"/>
    </source>
</evidence>
<reference evidence="5 6" key="2">
    <citation type="submission" date="2017-09" db="EMBL/GenBank/DDBJ databases">
        <title>Extensive intraspecific genome diversity in a model arbuscular mycorrhizal fungus.</title>
        <authorList>
            <person name="Chen E.C."/>
            <person name="Morin E."/>
            <person name="Beaudet D."/>
            <person name="Noel J."/>
            <person name="Ndikumana S."/>
            <person name="Charron P."/>
            <person name="St-Onge C."/>
            <person name="Giorgi J."/>
            <person name="Grigoriev I.V."/>
            <person name="Roux C."/>
            <person name="Martin F.M."/>
            <person name="Corradi N."/>
        </authorList>
    </citation>
    <scope>NUCLEOTIDE SEQUENCE [LARGE SCALE GENOMIC DNA]</scope>
    <source>
        <strain evidence="5 6">A5</strain>
    </source>
</reference>
<name>A0A2I1EYU8_9GLOM</name>
<dbReference type="GO" id="GO:0004842">
    <property type="term" value="F:ubiquitin-protein transferase activity"/>
    <property type="evidence" value="ECO:0007669"/>
    <property type="project" value="InterPro"/>
</dbReference>